<organism evidence="1">
    <name type="scientific">Entamoeba histolytica</name>
    <dbReference type="NCBI Taxonomy" id="5759"/>
    <lineage>
        <taxon>Eukaryota</taxon>
        <taxon>Amoebozoa</taxon>
        <taxon>Evosea</taxon>
        <taxon>Archamoebae</taxon>
        <taxon>Mastigamoebida</taxon>
        <taxon>Entamoebidae</taxon>
        <taxon>Entamoeba</taxon>
    </lineage>
</organism>
<sequence length="286" mass="32979">MNDTTSTEDEHIMSPSKIAIKQNFSQMDYHYGCSCYIAKLEESKEQQRLYFKPEKEYGIGSHSLCSIRLTPNAEPLIALFQVNLRGDVSIIPRTKKTSIKINGNNITTATKLNNFDELDIGDLHFQYIVFYENIKYQNKREFNEVGNHNDIIRNTLTKFFIKENYKGSDISPFVNVVHASTKIDEALLLCLNKLKELTPNPGNDKFIGLLRQMTSQLFCISSTSIGFNVSYYESDVYNFTNKVKKTPSRKINFDEMQDSEDPFEAFKKANENKQEKTLKKPQITDN</sequence>
<evidence type="ECO:0008006" key="2">
    <source>
        <dbReference type="Google" id="ProtNLM"/>
    </source>
</evidence>
<accession>S0AX58</accession>
<dbReference type="VEuPathDB" id="AmoebaDB:EHI_194370"/>
<dbReference type="VEuPathDB" id="AmoebaDB:EHI8A_003480"/>
<dbReference type="VEuPathDB" id="AmoebaDB:KM1_013610"/>
<dbReference type="AlphaFoldDB" id="S0AX58"/>
<dbReference type="CDD" id="cd00060">
    <property type="entry name" value="FHA"/>
    <property type="match status" value="1"/>
</dbReference>
<dbReference type="Gene3D" id="2.60.200.20">
    <property type="match status" value="1"/>
</dbReference>
<dbReference type="VEuPathDB" id="AmoebaDB:EHI5A_012020"/>
<evidence type="ECO:0000313" key="1">
    <source>
        <dbReference type="EMBL" id="BAN40065.1"/>
    </source>
</evidence>
<name>S0AX58_ENTHI</name>
<dbReference type="EMBL" id="AK421523">
    <property type="protein sequence ID" value="BAN40065.1"/>
    <property type="molecule type" value="mRNA"/>
</dbReference>
<reference evidence="1" key="1">
    <citation type="submission" date="2012-06" db="EMBL/GenBank/DDBJ databases">
        <title>Short 5' UTR of Entamoeba genes.</title>
        <authorList>
            <person name="Hiranuka K."/>
            <person name="Kumagai M."/>
            <person name="Wakaguri H."/>
            <person name="Suzuki Y."/>
            <person name="Sugano S."/>
            <person name="Watanabe J."/>
            <person name="Makioka A."/>
        </authorList>
    </citation>
    <scope>NUCLEOTIDE SEQUENCE</scope>
    <source>
        <strain evidence="1">HM-1:IMSS</strain>
    </source>
</reference>
<dbReference type="InterPro" id="IPR008984">
    <property type="entry name" value="SMAD_FHA_dom_sf"/>
</dbReference>
<dbReference type="VEuPathDB" id="AmoebaDB:EHI7A_005120"/>
<protein>
    <recommendedName>
        <fullName evidence="2">FHA domain-containing protein</fullName>
    </recommendedName>
</protein>
<dbReference type="SUPFAM" id="SSF49879">
    <property type="entry name" value="SMAD/FHA domain"/>
    <property type="match status" value="1"/>
</dbReference>
<proteinExistence type="evidence at transcript level"/>